<evidence type="ECO:0000313" key="3">
    <source>
        <dbReference type="Proteomes" id="UP000294887"/>
    </source>
</evidence>
<gene>
    <name evidence="2" type="ORF">EV695_3491</name>
</gene>
<feature type="transmembrane region" description="Helical" evidence="1">
    <location>
        <begin position="20"/>
        <end position="47"/>
    </location>
</feature>
<proteinExistence type="predicted"/>
<keyword evidence="1" id="KW-0472">Membrane</keyword>
<accession>A0A4R1EST3</accession>
<protein>
    <submittedName>
        <fullName evidence="2">Uncharacterized protein</fullName>
    </submittedName>
</protein>
<feature type="transmembrane region" description="Helical" evidence="1">
    <location>
        <begin position="67"/>
        <end position="87"/>
    </location>
</feature>
<comment type="caution">
    <text evidence="2">The sequence shown here is derived from an EMBL/GenBank/DDBJ whole genome shotgun (WGS) entry which is preliminary data.</text>
</comment>
<keyword evidence="1" id="KW-1133">Transmembrane helix</keyword>
<reference evidence="2 3" key="1">
    <citation type="submission" date="2019-03" db="EMBL/GenBank/DDBJ databases">
        <title>Genomic Encyclopedia of Type Strains, Phase IV (KMG-IV): sequencing the most valuable type-strain genomes for metagenomic binning, comparative biology and taxonomic classification.</title>
        <authorList>
            <person name="Goeker M."/>
        </authorList>
    </citation>
    <scope>NUCLEOTIDE SEQUENCE [LARGE SCALE GENOMIC DNA]</scope>
    <source>
        <strain evidence="2 3">DSM 24830</strain>
    </source>
</reference>
<sequence length="136" mass="15754">MALGSNKTVTAEQAKKNARLFHYGNILSIAIPFPLFIFWFGASMFVYALYRHHPNPRVGYYTQKGAYYFYSLAGFLVVILTFAPRVLFEDIRYALLLWGLCALVLIPLSIKEIMQINREDWKDTEYKDNTRNTGNT</sequence>
<feature type="transmembrane region" description="Helical" evidence="1">
    <location>
        <begin position="93"/>
        <end position="110"/>
    </location>
</feature>
<dbReference type="AlphaFoldDB" id="A0A4R1EST3"/>
<dbReference type="EMBL" id="SMFQ01000005">
    <property type="protein sequence ID" value="TCJ82759.1"/>
    <property type="molecule type" value="Genomic_DNA"/>
</dbReference>
<dbReference type="OrthoDB" id="8561689at2"/>
<keyword evidence="3" id="KW-1185">Reference proteome</keyword>
<organism evidence="2 3">
    <name type="scientific">Cocleimonas flava</name>
    <dbReference type="NCBI Taxonomy" id="634765"/>
    <lineage>
        <taxon>Bacteria</taxon>
        <taxon>Pseudomonadati</taxon>
        <taxon>Pseudomonadota</taxon>
        <taxon>Gammaproteobacteria</taxon>
        <taxon>Thiotrichales</taxon>
        <taxon>Thiotrichaceae</taxon>
        <taxon>Cocleimonas</taxon>
    </lineage>
</organism>
<dbReference type="Proteomes" id="UP000294887">
    <property type="component" value="Unassembled WGS sequence"/>
</dbReference>
<evidence type="ECO:0000313" key="2">
    <source>
        <dbReference type="EMBL" id="TCJ82759.1"/>
    </source>
</evidence>
<dbReference type="RefSeq" id="WP_131907264.1">
    <property type="nucleotide sequence ID" value="NZ_BAAAFU010000007.1"/>
</dbReference>
<keyword evidence="1" id="KW-0812">Transmembrane</keyword>
<name>A0A4R1EST3_9GAMM</name>
<evidence type="ECO:0000256" key="1">
    <source>
        <dbReference type="SAM" id="Phobius"/>
    </source>
</evidence>